<dbReference type="Gene3D" id="3.30.40.10">
    <property type="entry name" value="Zinc/RING finger domain, C3HC4 (zinc finger)"/>
    <property type="match status" value="1"/>
</dbReference>
<dbReference type="InterPro" id="IPR001965">
    <property type="entry name" value="Znf_PHD"/>
</dbReference>
<keyword evidence="2" id="KW-0863">Zinc-finger</keyword>
<evidence type="ECO:0000256" key="4">
    <source>
        <dbReference type="SAM" id="MobiDB-lite"/>
    </source>
</evidence>
<dbReference type="AlphaFoldDB" id="A0A0L0CJ85"/>
<keyword evidence="1" id="KW-0479">Metal-binding</keyword>
<evidence type="ECO:0000259" key="5">
    <source>
        <dbReference type="SMART" id="SM00249"/>
    </source>
</evidence>
<keyword evidence="7" id="KW-1185">Reference proteome</keyword>
<dbReference type="SMART" id="SM00249">
    <property type="entry name" value="PHD"/>
    <property type="match status" value="1"/>
</dbReference>
<organism evidence="6 7">
    <name type="scientific">Lucilia cuprina</name>
    <name type="common">Green bottle fly</name>
    <name type="synonym">Australian sheep blowfly</name>
    <dbReference type="NCBI Taxonomy" id="7375"/>
    <lineage>
        <taxon>Eukaryota</taxon>
        <taxon>Metazoa</taxon>
        <taxon>Ecdysozoa</taxon>
        <taxon>Arthropoda</taxon>
        <taxon>Hexapoda</taxon>
        <taxon>Insecta</taxon>
        <taxon>Pterygota</taxon>
        <taxon>Neoptera</taxon>
        <taxon>Endopterygota</taxon>
        <taxon>Diptera</taxon>
        <taxon>Brachycera</taxon>
        <taxon>Muscomorpha</taxon>
        <taxon>Oestroidea</taxon>
        <taxon>Calliphoridae</taxon>
        <taxon>Luciliinae</taxon>
        <taxon>Lucilia</taxon>
    </lineage>
</organism>
<comment type="caution">
    <text evidence="6">The sequence shown here is derived from an EMBL/GenBank/DDBJ whole genome shotgun (WGS) entry which is preliminary data.</text>
</comment>
<gene>
    <name evidence="6" type="ORF">FF38_12921</name>
</gene>
<dbReference type="EMBL" id="JRES01000323">
    <property type="protein sequence ID" value="KNC32282.1"/>
    <property type="molecule type" value="Genomic_DNA"/>
</dbReference>
<evidence type="ECO:0000256" key="2">
    <source>
        <dbReference type="ARBA" id="ARBA00022771"/>
    </source>
</evidence>
<evidence type="ECO:0000256" key="3">
    <source>
        <dbReference type="ARBA" id="ARBA00022833"/>
    </source>
</evidence>
<name>A0A0L0CJ85_LUCCU</name>
<dbReference type="SUPFAM" id="SSF57903">
    <property type="entry name" value="FYVE/PHD zinc finger"/>
    <property type="match status" value="1"/>
</dbReference>
<feature type="compositionally biased region" description="Polar residues" evidence="4">
    <location>
        <begin position="193"/>
        <end position="207"/>
    </location>
</feature>
<feature type="domain" description="Zinc finger PHD-type" evidence="5">
    <location>
        <begin position="8"/>
        <end position="61"/>
    </location>
</feature>
<sequence>MSVDQLCICTGCNINISKKSGAIQCTMCDSWCHLKCANVNKDEMKLIKNNSKLGFFCGNCQDDDDVSSSINSKNEIKALRKEVKSGFEEINKNFKNMLEQMNATFSLKISELRSDIDFCHKNNKATESKVSQLEIDNNVLHKRLNRCDIIATVKKKDLLMEKYFKYGKLKLSDFVKNDDNNELCNENDKSMDVQESTENDSNGQNVNRKQKPNICDINSRVYLNDNLTPIERKLSYFCRNLKRTNKISKFQLLHNNIPK</sequence>
<feature type="non-terminal residue" evidence="6">
    <location>
        <position position="259"/>
    </location>
</feature>
<evidence type="ECO:0000256" key="1">
    <source>
        <dbReference type="ARBA" id="ARBA00022723"/>
    </source>
</evidence>
<dbReference type="InterPro" id="IPR013083">
    <property type="entry name" value="Znf_RING/FYVE/PHD"/>
</dbReference>
<evidence type="ECO:0000313" key="7">
    <source>
        <dbReference type="Proteomes" id="UP000037069"/>
    </source>
</evidence>
<proteinExistence type="predicted"/>
<dbReference type="InterPro" id="IPR011011">
    <property type="entry name" value="Znf_FYVE_PHD"/>
</dbReference>
<feature type="region of interest" description="Disordered" evidence="4">
    <location>
        <begin position="185"/>
        <end position="210"/>
    </location>
</feature>
<evidence type="ECO:0000313" key="6">
    <source>
        <dbReference type="EMBL" id="KNC32282.1"/>
    </source>
</evidence>
<protein>
    <recommendedName>
        <fullName evidence="5">Zinc finger PHD-type domain-containing protein</fullName>
    </recommendedName>
</protein>
<dbReference type="Proteomes" id="UP000037069">
    <property type="component" value="Unassembled WGS sequence"/>
</dbReference>
<keyword evidence="3" id="KW-0862">Zinc</keyword>
<reference evidence="6 7" key="1">
    <citation type="journal article" date="2015" name="Nat. Commun.">
        <title>Lucilia cuprina genome unlocks parasitic fly biology to underpin future interventions.</title>
        <authorList>
            <person name="Anstead C.A."/>
            <person name="Korhonen P.K."/>
            <person name="Young N.D."/>
            <person name="Hall R.S."/>
            <person name="Jex A.R."/>
            <person name="Murali S.C."/>
            <person name="Hughes D.S."/>
            <person name="Lee S.F."/>
            <person name="Perry T."/>
            <person name="Stroehlein A.J."/>
            <person name="Ansell B.R."/>
            <person name="Breugelmans B."/>
            <person name="Hofmann A."/>
            <person name="Qu J."/>
            <person name="Dugan S."/>
            <person name="Lee S.L."/>
            <person name="Chao H."/>
            <person name="Dinh H."/>
            <person name="Han Y."/>
            <person name="Doddapaneni H.V."/>
            <person name="Worley K.C."/>
            <person name="Muzny D.M."/>
            <person name="Ioannidis P."/>
            <person name="Waterhouse R.M."/>
            <person name="Zdobnov E.M."/>
            <person name="James P.J."/>
            <person name="Bagnall N.H."/>
            <person name="Kotze A.C."/>
            <person name="Gibbs R.A."/>
            <person name="Richards S."/>
            <person name="Batterham P."/>
            <person name="Gasser R.B."/>
        </authorList>
    </citation>
    <scope>NUCLEOTIDE SEQUENCE [LARGE SCALE GENOMIC DNA]</scope>
    <source>
        <strain evidence="6 7">LS</strain>
        <tissue evidence="6">Full body</tissue>
    </source>
</reference>
<accession>A0A0L0CJ85</accession>
<dbReference type="OrthoDB" id="8055530at2759"/>
<dbReference type="GO" id="GO:0008270">
    <property type="term" value="F:zinc ion binding"/>
    <property type="evidence" value="ECO:0007669"/>
    <property type="project" value="UniProtKB-KW"/>
</dbReference>